<dbReference type="PANTHER" id="PTHR38340:SF1">
    <property type="entry name" value="S-LAYER PROTEIN"/>
    <property type="match status" value="1"/>
</dbReference>
<evidence type="ECO:0000313" key="5">
    <source>
        <dbReference type="Proteomes" id="UP000199541"/>
    </source>
</evidence>
<protein>
    <submittedName>
        <fullName evidence="4">Hemolysin-type calcium-binding repeat-containing protein</fullName>
    </submittedName>
</protein>
<comment type="caution">
    <text evidence="3">The sequence shown here is derived from an EMBL/GenBank/DDBJ whole genome shotgun (WGS) entry which is preliminary data.</text>
</comment>
<reference evidence="3" key="3">
    <citation type="submission" date="2023-06" db="EMBL/GenBank/DDBJ databases">
        <authorList>
            <person name="Sun Q."/>
            <person name="Zhou Y."/>
        </authorList>
    </citation>
    <scope>NUCLEOTIDE SEQUENCE</scope>
    <source>
        <strain evidence="3">CGMCC 1.10859</strain>
    </source>
</reference>
<dbReference type="PRINTS" id="PR00313">
    <property type="entry name" value="CABNDNGRPT"/>
</dbReference>
<dbReference type="Pfam" id="PF00353">
    <property type="entry name" value="HemolysinCabind"/>
    <property type="match status" value="6"/>
</dbReference>
<evidence type="ECO:0000313" key="6">
    <source>
        <dbReference type="Proteomes" id="UP000634647"/>
    </source>
</evidence>
<sequence length="854" mass="85012">MVGIKYAATIVADPGVMSAGITDFSIFDSGGGLTLYSATGPDGGLAAYRIGTDGTVRALNQLPFGAGSTLPTATRLLHVDLGLGTDGLAALGRQGPTLDTFRLGLDGALGSVRVDLTPDLGLAETPGLGLQLGAHVALAQADGAVLRSFGRDGTGLLVQRDAVDVMAQTGLNRGGGITAVSGVSVGADDYLLVGVAGADVVMSYGLGADGRLQLVDQIGLTSGLGIADPTAIETVAMDGISYAVIASAGSSSLTVARIGADGRLTPVDQVLDSLATRFGSVTSLRVVQADGHVYVLAGGADDGLSLLTLTPGGRLAHLGSVEDTASRALASVQAVDLGALGGVLNLFAASATEQGIAHLTLSTAELGTVTRGAPGAVTVSGGGGADILISGDGANSLRGNAGADLFVFRPEAAPAGGKLGEVLDYQPGVDRLDLSALPLFHGVSQLSVAQQSWGARLSYGDWWVDVRSDGGGALTAADFTDRDVADLDRVYLGNAGDEAVVLSDATVSGQSGDGSGPASGTAGSDVLVGTDGGDLIAGLEGADMLRGGAGADMLDGGSGNDTLEGGPGADWLIGGEGLSDVASYYGAAQGVGVNLKSPSANTGDAMGDSYLGIEVVLGSVHADDLRGDGYSNTLVGREGDDLLLGRAGRDMLRGDAGNDTMDGGYGSDTLRGGDGNDVLYGSQGNDRILGEAGNDRIVAMLGNNKLFAGAGADTVMDGPGASRLIGNAGSDFLVGGAGNDTIVGNSAHDRLAGGEGRDKIVGGTGNDYMVGNSGNDWFVFNPGYGRDTIGDFSVAEGDQLYINSGFGAADARAVMMLARDTAKGLDFTFADGTEVLLAGLHDTAGLEAQIVIFG</sequence>
<evidence type="ECO:0000256" key="1">
    <source>
        <dbReference type="ARBA" id="ARBA00004613"/>
    </source>
</evidence>
<dbReference type="InterPro" id="IPR018511">
    <property type="entry name" value="Hemolysin-typ_Ca-bd_CS"/>
</dbReference>
<dbReference type="EMBL" id="BNAB01000007">
    <property type="protein sequence ID" value="GHE01581.1"/>
    <property type="molecule type" value="Genomic_DNA"/>
</dbReference>
<reference evidence="3" key="1">
    <citation type="journal article" date="2014" name="Int. J. Syst. Evol. Microbiol.">
        <title>Complete genome sequence of Corynebacterium casei LMG S-19264T (=DSM 44701T), isolated from a smear-ripened cheese.</title>
        <authorList>
            <consortium name="US DOE Joint Genome Institute (JGI-PGF)"/>
            <person name="Walter F."/>
            <person name="Albersmeier A."/>
            <person name="Kalinowski J."/>
            <person name="Ruckert C."/>
        </authorList>
    </citation>
    <scope>NUCLEOTIDE SEQUENCE</scope>
    <source>
        <strain evidence="3">CGMCC 1.10859</strain>
    </source>
</reference>
<dbReference type="InterPro" id="IPR015943">
    <property type="entry name" value="WD40/YVTN_repeat-like_dom_sf"/>
</dbReference>
<dbReference type="SUPFAM" id="SSF51120">
    <property type="entry name" value="beta-Roll"/>
    <property type="match status" value="4"/>
</dbReference>
<dbReference type="InterPro" id="IPR001343">
    <property type="entry name" value="Hemolysn_Ca-bd"/>
</dbReference>
<proteinExistence type="predicted"/>
<keyword evidence="5" id="KW-1185">Reference proteome</keyword>
<keyword evidence="2" id="KW-0964">Secreted</keyword>
<name>A0AAN4UR67_9RHOB</name>
<reference evidence="4 5" key="2">
    <citation type="submission" date="2016-10" db="EMBL/GenBank/DDBJ databases">
        <authorList>
            <person name="Varghese N."/>
            <person name="Submissions S."/>
        </authorList>
    </citation>
    <scope>NUCLEOTIDE SEQUENCE [LARGE SCALE GENOMIC DNA]</scope>
    <source>
        <strain evidence="4 5">DSM 24802</strain>
    </source>
</reference>
<dbReference type="InterPro" id="IPR011049">
    <property type="entry name" value="Serralysin-like_metalloprot_C"/>
</dbReference>
<dbReference type="GO" id="GO:0005576">
    <property type="term" value="C:extracellular region"/>
    <property type="evidence" value="ECO:0007669"/>
    <property type="project" value="UniProtKB-SubCell"/>
</dbReference>
<dbReference type="PROSITE" id="PS00330">
    <property type="entry name" value="HEMOLYSIN_CALCIUM"/>
    <property type="match status" value="4"/>
</dbReference>
<gene>
    <name evidence="3" type="ORF">GCM10008024_17440</name>
    <name evidence="4" type="ORF">SAMN05444006_108207</name>
</gene>
<evidence type="ECO:0000313" key="4">
    <source>
        <dbReference type="EMBL" id="SDW98539.1"/>
    </source>
</evidence>
<dbReference type="AlphaFoldDB" id="A0AAN4UR67"/>
<dbReference type="Gene3D" id="2.150.10.10">
    <property type="entry name" value="Serralysin-like metalloprotease, C-terminal"/>
    <property type="match status" value="4"/>
</dbReference>
<dbReference type="EMBL" id="FNOB01000008">
    <property type="protein sequence ID" value="SDW98539.1"/>
    <property type="molecule type" value="Genomic_DNA"/>
</dbReference>
<dbReference type="InterPro" id="IPR050557">
    <property type="entry name" value="RTX_toxin/Mannuronan_C5-epim"/>
</dbReference>
<organism evidence="3 6">
    <name type="scientific">Allgaiera indica</name>
    <dbReference type="NCBI Taxonomy" id="765699"/>
    <lineage>
        <taxon>Bacteria</taxon>
        <taxon>Pseudomonadati</taxon>
        <taxon>Pseudomonadota</taxon>
        <taxon>Alphaproteobacteria</taxon>
        <taxon>Rhodobacterales</taxon>
        <taxon>Paracoccaceae</taxon>
        <taxon>Allgaiera</taxon>
    </lineage>
</organism>
<comment type="subcellular location">
    <subcellularLocation>
        <location evidence="1">Secreted</location>
    </subcellularLocation>
</comment>
<dbReference type="GO" id="GO:0005509">
    <property type="term" value="F:calcium ion binding"/>
    <property type="evidence" value="ECO:0007669"/>
    <property type="project" value="InterPro"/>
</dbReference>
<dbReference type="PANTHER" id="PTHR38340">
    <property type="entry name" value="S-LAYER PROTEIN"/>
    <property type="match status" value="1"/>
</dbReference>
<evidence type="ECO:0000256" key="2">
    <source>
        <dbReference type="ARBA" id="ARBA00022525"/>
    </source>
</evidence>
<dbReference type="Proteomes" id="UP000634647">
    <property type="component" value="Unassembled WGS sequence"/>
</dbReference>
<accession>A0AAN4UR67</accession>
<dbReference type="Proteomes" id="UP000199541">
    <property type="component" value="Unassembled WGS sequence"/>
</dbReference>
<dbReference type="Gene3D" id="2.130.10.10">
    <property type="entry name" value="YVTN repeat-like/Quinoprotein amine dehydrogenase"/>
    <property type="match status" value="1"/>
</dbReference>
<evidence type="ECO:0000313" key="3">
    <source>
        <dbReference type="EMBL" id="GHE01581.1"/>
    </source>
</evidence>